<gene>
    <name evidence="1" type="ORF">GS398_16775</name>
</gene>
<dbReference type="AlphaFoldDB" id="A0A7K1Y1F8"/>
<evidence type="ECO:0000313" key="2">
    <source>
        <dbReference type="Proteomes" id="UP000451233"/>
    </source>
</evidence>
<organism evidence="1 2">
    <name type="scientific">Hufsiella ginkgonis</name>
    <dbReference type="NCBI Taxonomy" id="2695274"/>
    <lineage>
        <taxon>Bacteria</taxon>
        <taxon>Pseudomonadati</taxon>
        <taxon>Bacteroidota</taxon>
        <taxon>Sphingobacteriia</taxon>
        <taxon>Sphingobacteriales</taxon>
        <taxon>Sphingobacteriaceae</taxon>
        <taxon>Hufsiella</taxon>
    </lineage>
</organism>
<dbReference type="InterPro" id="IPR007358">
    <property type="entry name" value="Nucleoid_associated_NdpA"/>
</dbReference>
<accession>A0A7K1Y1F8</accession>
<dbReference type="EMBL" id="WVHS01000004">
    <property type="protein sequence ID" value="MXV16957.1"/>
    <property type="molecule type" value="Genomic_DNA"/>
</dbReference>
<keyword evidence="2" id="KW-1185">Reference proteome</keyword>
<sequence length="351" mass="40450">MISFFEASLTTLSVHYVGNKMQDEHYALSENPVEINDEILKNLLMQYFLSPYEKVNELYHLFHTSENPDLNEIFHFSSAIFSDPATFHENSKQIAKFLFDVASHPKIKSGELYVAAFHNVQVDGELHDALGIFKSETKETYLKVYPQGGGFGLAYEEGAINIHKLDKGCLIFNTEKEEGYKVAVIDQTNRTTDAVYWKDDFLKLKVRNDNYNQTSNVLGVYKHFVTEKLDESFEISKADKIDLLNRSMKYFKDKETFDIDEFSNEVIGNAEGIESFKNFKENYEKEFGTPIAGTFGISDAAVKKQARVYKSVLKLDKNFHIYIHGNKDLIEKGFDDGKAMNYYKVYFNNEQ</sequence>
<proteinExistence type="predicted"/>
<dbReference type="Pfam" id="PF04245">
    <property type="entry name" value="NA37"/>
    <property type="match status" value="1"/>
</dbReference>
<dbReference type="RefSeq" id="WP_160907970.1">
    <property type="nucleotide sequence ID" value="NZ_WVHS01000004.1"/>
</dbReference>
<evidence type="ECO:0000313" key="1">
    <source>
        <dbReference type="EMBL" id="MXV16957.1"/>
    </source>
</evidence>
<protein>
    <submittedName>
        <fullName evidence="1">Nucleoid-associated protein</fullName>
    </submittedName>
</protein>
<comment type="caution">
    <text evidence="1">The sequence shown here is derived from an EMBL/GenBank/DDBJ whole genome shotgun (WGS) entry which is preliminary data.</text>
</comment>
<name>A0A7K1Y1F8_9SPHI</name>
<reference evidence="1 2" key="1">
    <citation type="submission" date="2019-11" db="EMBL/GenBank/DDBJ databases">
        <title>Pedobacter sp. HMF7056 Genome sequencing and assembly.</title>
        <authorList>
            <person name="Kang H."/>
            <person name="Kim H."/>
            <person name="Joh K."/>
        </authorList>
    </citation>
    <scope>NUCLEOTIDE SEQUENCE [LARGE SCALE GENOMIC DNA]</scope>
    <source>
        <strain evidence="1 2">HMF7056</strain>
    </source>
</reference>
<dbReference type="Proteomes" id="UP000451233">
    <property type="component" value="Unassembled WGS sequence"/>
</dbReference>
<dbReference type="GO" id="GO:0009295">
    <property type="term" value="C:nucleoid"/>
    <property type="evidence" value="ECO:0007669"/>
    <property type="project" value="InterPro"/>
</dbReference>